<dbReference type="STRING" id="1802521.A2893_03170"/>
<comment type="caution">
    <text evidence="1">The sequence shown here is derived from an EMBL/GenBank/DDBJ whole genome shotgun (WGS) entry which is preliminary data.</text>
</comment>
<proteinExistence type="predicted"/>
<protein>
    <submittedName>
        <fullName evidence="1">Uncharacterized protein</fullName>
    </submittedName>
</protein>
<dbReference type="AlphaFoldDB" id="A0A1F8BL86"/>
<dbReference type="EMBL" id="MGHH01000013">
    <property type="protein sequence ID" value="OGM64105.1"/>
    <property type="molecule type" value="Genomic_DNA"/>
</dbReference>
<name>A0A1F8BL86_9BACT</name>
<gene>
    <name evidence="1" type="ORF">A2893_03170</name>
</gene>
<reference evidence="1 2" key="1">
    <citation type="journal article" date="2016" name="Nat. Commun.">
        <title>Thousands of microbial genomes shed light on interconnected biogeochemical processes in an aquifer system.</title>
        <authorList>
            <person name="Anantharaman K."/>
            <person name="Brown C.T."/>
            <person name="Hug L.A."/>
            <person name="Sharon I."/>
            <person name="Castelle C.J."/>
            <person name="Probst A.J."/>
            <person name="Thomas B.C."/>
            <person name="Singh A."/>
            <person name="Wilkins M.J."/>
            <person name="Karaoz U."/>
            <person name="Brodie E.L."/>
            <person name="Williams K.H."/>
            <person name="Hubbard S.S."/>
            <person name="Banfield J.F."/>
        </authorList>
    </citation>
    <scope>NUCLEOTIDE SEQUENCE [LARGE SCALE GENOMIC DNA]</scope>
</reference>
<evidence type="ECO:0000313" key="2">
    <source>
        <dbReference type="Proteomes" id="UP000176725"/>
    </source>
</evidence>
<evidence type="ECO:0000313" key="1">
    <source>
        <dbReference type="EMBL" id="OGM64105.1"/>
    </source>
</evidence>
<accession>A0A1F8BL86</accession>
<dbReference type="Proteomes" id="UP000176725">
    <property type="component" value="Unassembled WGS sequence"/>
</dbReference>
<organism evidence="1 2">
    <name type="scientific">Candidatus Woesebacteria bacterium RIFCSPLOWO2_01_FULL_39_25</name>
    <dbReference type="NCBI Taxonomy" id="1802521"/>
    <lineage>
        <taxon>Bacteria</taxon>
        <taxon>Candidatus Woeseibacteriota</taxon>
    </lineage>
</organism>
<sequence>MNKKDPLVRKSMLDQAVKAILKGMDKLIGQTGENLRGEIKNAKSELRSEFKTELGFVRDDIKGLTAELSDTPSKREFNELKSRVDKYHPAS</sequence>